<dbReference type="InterPro" id="IPR023578">
    <property type="entry name" value="Ras_GEF_dom_sf"/>
</dbReference>
<evidence type="ECO:0000313" key="4">
    <source>
        <dbReference type="Proteomes" id="UP000264820"/>
    </source>
</evidence>
<sequence length="116" mass="13113">SIRFAGLLQEWGEESEDGAVYGITLHRVPVPSSPSRSNPSGAFVQYRTNKVRRLKAARLQMLVNHLLDADRLEQDYGRIFLSTYRTFTSTAKLLELTFQRHGVASSQNNNYSVPRG</sequence>
<reference evidence="3" key="2">
    <citation type="submission" date="2025-09" db="UniProtKB">
        <authorList>
            <consortium name="Ensembl"/>
        </authorList>
    </citation>
    <scope>IDENTIFICATION</scope>
</reference>
<reference evidence="3" key="1">
    <citation type="submission" date="2025-08" db="UniProtKB">
        <authorList>
            <consortium name="Ensembl"/>
        </authorList>
    </citation>
    <scope>IDENTIFICATION</scope>
</reference>
<evidence type="ECO:0000313" key="3">
    <source>
        <dbReference type="Ensembl" id="ENSHCOP00000022165.1"/>
    </source>
</evidence>
<organism evidence="3 4">
    <name type="scientific">Hippocampus comes</name>
    <name type="common">Tiger tail seahorse</name>
    <dbReference type="NCBI Taxonomy" id="109280"/>
    <lineage>
        <taxon>Eukaryota</taxon>
        <taxon>Metazoa</taxon>
        <taxon>Chordata</taxon>
        <taxon>Craniata</taxon>
        <taxon>Vertebrata</taxon>
        <taxon>Euteleostomi</taxon>
        <taxon>Actinopterygii</taxon>
        <taxon>Neopterygii</taxon>
        <taxon>Teleostei</taxon>
        <taxon>Neoteleostei</taxon>
        <taxon>Acanthomorphata</taxon>
        <taxon>Syngnathiaria</taxon>
        <taxon>Syngnathiformes</taxon>
        <taxon>Syngnathoidei</taxon>
        <taxon>Syngnathidae</taxon>
        <taxon>Hippocampus</taxon>
    </lineage>
</organism>
<protein>
    <recommendedName>
        <fullName evidence="2">N-terminal Ras-GEF domain-containing protein</fullName>
    </recommendedName>
</protein>
<dbReference type="GeneTree" id="ENSGT00940000180109"/>
<dbReference type="STRING" id="109280.ENSHCOP00000022165"/>
<accession>A0A3Q2YTG3</accession>
<keyword evidence="4" id="KW-1185">Reference proteome</keyword>
<name>A0A3Q2YTG3_HIPCM</name>
<evidence type="ECO:0000256" key="1">
    <source>
        <dbReference type="PROSITE-ProRule" id="PRU00135"/>
    </source>
</evidence>
<dbReference type="Gene3D" id="1.20.870.10">
    <property type="entry name" value="Son of sevenless (SoS) protein Chain: S domain 1"/>
    <property type="match status" value="1"/>
</dbReference>
<dbReference type="InterPro" id="IPR000651">
    <property type="entry name" value="Ras-like_Gua-exchang_fac_N"/>
</dbReference>
<dbReference type="Proteomes" id="UP000264820">
    <property type="component" value="Unplaced"/>
</dbReference>
<dbReference type="GO" id="GO:0005085">
    <property type="term" value="F:guanyl-nucleotide exchange factor activity"/>
    <property type="evidence" value="ECO:0007669"/>
    <property type="project" value="UniProtKB-KW"/>
</dbReference>
<dbReference type="AlphaFoldDB" id="A0A3Q2YTG3"/>
<dbReference type="Pfam" id="PF00618">
    <property type="entry name" value="RasGEF_N"/>
    <property type="match status" value="1"/>
</dbReference>
<dbReference type="Ensembl" id="ENSHCOT00000001790.1">
    <property type="protein sequence ID" value="ENSHCOP00000022165.1"/>
    <property type="gene ID" value="ENSHCOG00000000298.1"/>
</dbReference>
<dbReference type="OMA" id="ENHYGRI"/>
<keyword evidence="1" id="KW-0344">Guanine-nucleotide releasing factor</keyword>
<proteinExistence type="predicted"/>
<evidence type="ECO:0000259" key="2">
    <source>
        <dbReference type="PROSITE" id="PS50212"/>
    </source>
</evidence>
<dbReference type="PROSITE" id="PS50212">
    <property type="entry name" value="RASGEF_NTER"/>
    <property type="match status" value="1"/>
</dbReference>
<dbReference type="SUPFAM" id="SSF48366">
    <property type="entry name" value="Ras GEF"/>
    <property type="match status" value="1"/>
</dbReference>
<feature type="domain" description="N-terminal Ras-GEF" evidence="2">
    <location>
        <begin position="50"/>
        <end position="116"/>
    </location>
</feature>